<reference evidence="1" key="1">
    <citation type="submission" date="2021-02" db="EMBL/GenBank/DDBJ databases">
        <authorList>
            <consortium name="DOE Joint Genome Institute"/>
            <person name="Ahrendt S."/>
            <person name="Looney B.P."/>
            <person name="Miyauchi S."/>
            <person name="Morin E."/>
            <person name="Drula E."/>
            <person name="Courty P.E."/>
            <person name="Chicoki N."/>
            <person name="Fauchery L."/>
            <person name="Kohler A."/>
            <person name="Kuo A."/>
            <person name="Labutti K."/>
            <person name="Pangilinan J."/>
            <person name="Lipzen A."/>
            <person name="Riley R."/>
            <person name="Andreopoulos W."/>
            <person name="He G."/>
            <person name="Johnson J."/>
            <person name="Barry K.W."/>
            <person name="Grigoriev I.V."/>
            <person name="Nagy L."/>
            <person name="Hibbett D."/>
            <person name="Henrissat B."/>
            <person name="Matheny P.B."/>
            <person name="Labbe J."/>
            <person name="Martin F."/>
        </authorList>
    </citation>
    <scope>NUCLEOTIDE SEQUENCE</scope>
    <source>
        <strain evidence="1">FP105234-sp</strain>
    </source>
</reference>
<dbReference type="EMBL" id="MU276063">
    <property type="protein sequence ID" value="KAI0042493.1"/>
    <property type="molecule type" value="Genomic_DNA"/>
</dbReference>
<protein>
    <submittedName>
        <fullName evidence="1">Uncharacterized protein</fullName>
    </submittedName>
</protein>
<keyword evidence="2" id="KW-1185">Reference proteome</keyword>
<proteinExistence type="predicted"/>
<reference evidence="1" key="2">
    <citation type="journal article" date="2022" name="New Phytol.">
        <title>Evolutionary transition to the ectomycorrhizal habit in the genomes of a hyperdiverse lineage of mushroom-forming fungi.</title>
        <authorList>
            <person name="Looney B."/>
            <person name="Miyauchi S."/>
            <person name="Morin E."/>
            <person name="Drula E."/>
            <person name="Courty P.E."/>
            <person name="Kohler A."/>
            <person name="Kuo A."/>
            <person name="LaButti K."/>
            <person name="Pangilinan J."/>
            <person name="Lipzen A."/>
            <person name="Riley R."/>
            <person name="Andreopoulos W."/>
            <person name="He G."/>
            <person name="Johnson J."/>
            <person name="Nolan M."/>
            <person name="Tritt A."/>
            <person name="Barry K.W."/>
            <person name="Grigoriev I.V."/>
            <person name="Nagy L.G."/>
            <person name="Hibbett D."/>
            <person name="Henrissat B."/>
            <person name="Matheny P.B."/>
            <person name="Labbe J."/>
            <person name="Martin F.M."/>
        </authorList>
    </citation>
    <scope>NUCLEOTIDE SEQUENCE</scope>
    <source>
        <strain evidence="1">FP105234-sp</strain>
    </source>
</reference>
<dbReference type="Proteomes" id="UP000814033">
    <property type="component" value="Unassembled WGS sequence"/>
</dbReference>
<evidence type="ECO:0000313" key="2">
    <source>
        <dbReference type="Proteomes" id="UP000814033"/>
    </source>
</evidence>
<comment type="caution">
    <text evidence="1">The sequence shown here is derived from an EMBL/GenBank/DDBJ whole genome shotgun (WGS) entry which is preliminary data.</text>
</comment>
<gene>
    <name evidence="1" type="ORF">FA95DRAFT_1610142</name>
</gene>
<organism evidence="1 2">
    <name type="scientific">Auriscalpium vulgare</name>
    <dbReference type="NCBI Taxonomy" id="40419"/>
    <lineage>
        <taxon>Eukaryota</taxon>
        <taxon>Fungi</taxon>
        <taxon>Dikarya</taxon>
        <taxon>Basidiomycota</taxon>
        <taxon>Agaricomycotina</taxon>
        <taxon>Agaricomycetes</taxon>
        <taxon>Russulales</taxon>
        <taxon>Auriscalpiaceae</taxon>
        <taxon>Auriscalpium</taxon>
    </lineage>
</organism>
<accession>A0ACB8REH9</accession>
<sequence>MAGMGKGKGRPSGARPPMLRSRSRSEAELSVMRNRPHDSPASRSTVMPILPTSPVSAWAMPSIALKADTVPVISITNLPPGTSKAESRSVFLPCGPIKTTAVRTSHVNAKLTVVNRRAAARRPRMREDPENGRAGRPFASRCARSGHSPPSRTRTLCSTEETGNDANCDVEPDEDANTIEADEDNDVGSVE</sequence>
<evidence type="ECO:0000313" key="1">
    <source>
        <dbReference type="EMBL" id="KAI0042493.1"/>
    </source>
</evidence>
<name>A0ACB8REH9_9AGAM</name>